<dbReference type="SUPFAM" id="SSF81901">
    <property type="entry name" value="HCP-like"/>
    <property type="match status" value="1"/>
</dbReference>
<dbReference type="PANTHER" id="PTHR11102">
    <property type="entry name" value="SEL-1-LIKE PROTEIN"/>
    <property type="match status" value="1"/>
</dbReference>
<protein>
    <submittedName>
        <fullName evidence="2">Sel1 repeat-containing protein</fullName>
    </submittedName>
</protein>
<keyword evidence="1" id="KW-0732">Signal</keyword>
<dbReference type="AlphaFoldDB" id="A0A4V2SJZ2"/>
<dbReference type="SMART" id="SM00671">
    <property type="entry name" value="SEL1"/>
    <property type="match status" value="3"/>
</dbReference>
<sequence length="198" mass="22071">MHKKAPACWLTLAIAMAGVAQAQPDPTPLPVPGTTERFQEGGVALSELRAYAELGYVSAQYRLAQRYLQGQGVMRDVPQAALWFRRAADSGEPRSQLELALMHLRGEGVQRSERMAAHWMRQAAESGFQRAQLHVGTMYEHGLGVAKDQTEAYFWYCLASEGVWGNHEAVQARDRLGALLTNVQRASARSAAFYWRPR</sequence>
<dbReference type="OrthoDB" id="5365194at2"/>
<reference evidence="2 3" key="1">
    <citation type="submission" date="2019-03" db="EMBL/GenBank/DDBJ databases">
        <title>Genomic Encyclopedia of Type Strains, Phase IV (KMG-IV): sequencing the most valuable type-strain genomes for metagenomic binning, comparative biology and taxonomic classification.</title>
        <authorList>
            <person name="Goeker M."/>
        </authorList>
    </citation>
    <scope>NUCLEOTIDE SEQUENCE [LARGE SCALE GENOMIC DNA]</scope>
    <source>
        <strain evidence="2 3">DSM 1837</strain>
    </source>
</reference>
<dbReference type="Pfam" id="PF08238">
    <property type="entry name" value="Sel1"/>
    <property type="match status" value="3"/>
</dbReference>
<dbReference type="EMBL" id="SLXH01000012">
    <property type="protein sequence ID" value="TCP17446.1"/>
    <property type="molecule type" value="Genomic_DNA"/>
</dbReference>
<dbReference type="InterPro" id="IPR006597">
    <property type="entry name" value="Sel1-like"/>
</dbReference>
<keyword evidence="3" id="KW-1185">Reference proteome</keyword>
<dbReference type="PANTHER" id="PTHR11102:SF160">
    <property type="entry name" value="ERAD-ASSOCIATED E3 UBIQUITIN-PROTEIN LIGASE COMPONENT HRD3"/>
    <property type="match status" value="1"/>
</dbReference>
<evidence type="ECO:0000256" key="1">
    <source>
        <dbReference type="SAM" id="SignalP"/>
    </source>
</evidence>
<dbReference type="Proteomes" id="UP000295182">
    <property type="component" value="Unassembled WGS sequence"/>
</dbReference>
<gene>
    <name evidence="2" type="ORF">EV674_1121</name>
</gene>
<name>A0A4V2SJZ2_9BURK</name>
<dbReference type="InterPro" id="IPR011990">
    <property type="entry name" value="TPR-like_helical_dom_sf"/>
</dbReference>
<feature type="chain" id="PRO_5020502762" evidence="1">
    <location>
        <begin position="23"/>
        <end position="198"/>
    </location>
</feature>
<feature type="signal peptide" evidence="1">
    <location>
        <begin position="1"/>
        <end position="22"/>
    </location>
</feature>
<evidence type="ECO:0000313" key="3">
    <source>
        <dbReference type="Proteomes" id="UP000295182"/>
    </source>
</evidence>
<dbReference type="InterPro" id="IPR050767">
    <property type="entry name" value="Sel1_AlgK"/>
</dbReference>
<evidence type="ECO:0000313" key="2">
    <source>
        <dbReference type="EMBL" id="TCP17446.1"/>
    </source>
</evidence>
<dbReference type="Gene3D" id="1.25.40.10">
    <property type="entry name" value="Tetratricopeptide repeat domain"/>
    <property type="match status" value="1"/>
</dbReference>
<proteinExistence type="predicted"/>
<dbReference type="RefSeq" id="WP_119013021.1">
    <property type="nucleotide sequence ID" value="NZ_QXNC01000012.1"/>
</dbReference>
<accession>A0A4V2SJZ2</accession>
<organism evidence="2 3">
    <name type="scientific">Simplicispira metamorpha</name>
    <dbReference type="NCBI Taxonomy" id="80881"/>
    <lineage>
        <taxon>Bacteria</taxon>
        <taxon>Pseudomonadati</taxon>
        <taxon>Pseudomonadota</taxon>
        <taxon>Betaproteobacteria</taxon>
        <taxon>Burkholderiales</taxon>
        <taxon>Comamonadaceae</taxon>
        <taxon>Simplicispira</taxon>
    </lineage>
</organism>
<comment type="caution">
    <text evidence="2">The sequence shown here is derived from an EMBL/GenBank/DDBJ whole genome shotgun (WGS) entry which is preliminary data.</text>
</comment>